<keyword evidence="2" id="KW-0560">Oxidoreductase</keyword>
<dbReference type="InterPro" id="IPR046346">
    <property type="entry name" value="Aminoacid_DH-like_N_sf"/>
</dbReference>
<dbReference type="eggNOG" id="COG2197">
    <property type="taxonomic scope" value="Bacteria"/>
</dbReference>
<evidence type="ECO:0000313" key="5">
    <source>
        <dbReference type="EMBL" id="ACB95584.1"/>
    </source>
</evidence>
<dbReference type="PROSITE" id="PS50110">
    <property type="entry name" value="RESPONSE_REGULATORY"/>
    <property type="match status" value="1"/>
</dbReference>
<dbReference type="PANTHER" id="PTHR11606:SF13">
    <property type="entry name" value="GLUTAMATE DEHYDROGENASE 1, MITOCHONDRIAL"/>
    <property type="match status" value="1"/>
</dbReference>
<dbReference type="InterPro" id="IPR033524">
    <property type="entry name" value="Glu/Leu/Phe/Val_DH_AS"/>
</dbReference>
<dbReference type="OrthoDB" id="9803297at2"/>
<dbReference type="AlphaFoldDB" id="B2IEJ1"/>
<sequence>MVDHPVRLLLVEDNPLHVKLVLRFLAGDVQLRCAVEVVDCLSDGLARLGRGALDLVLLDLILPDSQELETLFKVRAAAPDTPVIVLTSMDDVKLAARAVDVGAYAYLLKTQINAVSLGRAIRYTLARARTRGNEWDSPIFRLAQQQFLKAAQIMNLDDNFRQRLLFPERTQVVSFPFIRDDQQQVETVFGYRVQHVLSMGPTKGGIRYHQDVGLGDVAALSTWMTWKCALMKLPFGGAKGGVRIDPTGLSNRELQRLTRRYTSEIINIIGPEKDIPAPDMGTNEQVMAWVMDTYSQQMGYAVPAVVTGKPVVLGGSLGRKEATGRGLVYLVQAAAQHIGLDLKEATAVVQGFGNVGSFTVQFLAETGVKIIGVSDVSTGLYNPAGLSVEALLKYVATNRELKGFPDAEPISNAELLELECDVLAVAALQNQITAENAERIHCRLLAEGANGPTTLEADDVLNARGVFVLPDILANAGGVTVSYFEWVQGTQNLTWTLEEINQRLKAILLDAFQRTLHRAETDKLDMRTAALIEGVSRVTEAKRLRGVFP</sequence>
<dbReference type="InterPro" id="IPR006096">
    <property type="entry name" value="Glu/Leu/Phe/Val/Trp_DH_C"/>
</dbReference>
<comment type="similarity">
    <text evidence="1">Belongs to the Glu/Leu/Phe/Val dehydrogenases family.</text>
</comment>
<dbReference type="CDD" id="cd00156">
    <property type="entry name" value="REC"/>
    <property type="match status" value="1"/>
</dbReference>
<protein>
    <submittedName>
        <fullName evidence="5">Response regulator receiver protein</fullName>
    </submittedName>
</protein>
<dbReference type="InterPro" id="IPR033922">
    <property type="entry name" value="NAD_bind_Glu_DH"/>
</dbReference>
<dbReference type="InterPro" id="IPR036291">
    <property type="entry name" value="NAD(P)-bd_dom_sf"/>
</dbReference>
<dbReference type="HOGENOM" id="CLU_025763_1_2_5"/>
<dbReference type="SMART" id="SM00839">
    <property type="entry name" value="ELFV_dehydrog"/>
    <property type="match status" value="1"/>
</dbReference>
<dbReference type="Gene3D" id="3.40.50.720">
    <property type="entry name" value="NAD(P)-binding Rossmann-like Domain"/>
    <property type="match status" value="1"/>
</dbReference>
<dbReference type="EMBL" id="CP001016">
    <property type="protein sequence ID" value="ACB95584.1"/>
    <property type="molecule type" value="Genomic_DNA"/>
</dbReference>
<evidence type="ECO:0000256" key="3">
    <source>
        <dbReference type="PROSITE-ProRule" id="PRU00169"/>
    </source>
</evidence>
<reference evidence="6" key="1">
    <citation type="submission" date="2008-03" db="EMBL/GenBank/DDBJ databases">
        <title>Complete sequence of chromosome of Beijerinckia indica subsp. indica ATCC 9039.</title>
        <authorList>
            <consortium name="US DOE Joint Genome Institute"/>
            <person name="Copeland A."/>
            <person name="Lucas S."/>
            <person name="Lapidus A."/>
            <person name="Glavina del Rio T."/>
            <person name="Dalin E."/>
            <person name="Tice H."/>
            <person name="Bruce D."/>
            <person name="Goodwin L."/>
            <person name="Pitluck S."/>
            <person name="LaButti K."/>
            <person name="Schmutz J."/>
            <person name="Larimer F."/>
            <person name="Land M."/>
            <person name="Hauser L."/>
            <person name="Kyrpides N."/>
            <person name="Mikhailova N."/>
            <person name="Dunfield P.F."/>
            <person name="Dedysh S.N."/>
            <person name="Liesack W."/>
            <person name="Saw J.H."/>
            <person name="Alam M."/>
            <person name="Chen Y."/>
            <person name="Murrell J.C."/>
            <person name="Richardson P."/>
        </authorList>
    </citation>
    <scope>NUCLEOTIDE SEQUENCE [LARGE SCALE GENOMIC DNA]</scope>
    <source>
        <strain evidence="6">ATCC 9039 / DSM 1715 / NCIMB 8712</strain>
    </source>
</reference>
<reference evidence="5 6" key="2">
    <citation type="journal article" date="2010" name="J. Bacteriol.">
        <title>Complete genome sequence of Beijerinckia indica subsp. indica.</title>
        <authorList>
            <person name="Tamas I."/>
            <person name="Dedysh S.N."/>
            <person name="Liesack W."/>
            <person name="Stott M.B."/>
            <person name="Alam M."/>
            <person name="Murrell J.C."/>
            <person name="Dunfield P.F."/>
        </authorList>
    </citation>
    <scope>NUCLEOTIDE SEQUENCE [LARGE SCALE GENOMIC DNA]</scope>
    <source>
        <strain evidence="6">ATCC 9039 / DSM 1715 / NCIMB 8712</strain>
    </source>
</reference>
<proteinExistence type="inferred from homology"/>
<dbReference type="SUPFAM" id="SSF51735">
    <property type="entry name" value="NAD(P)-binding Rossmann-fold domains"/>
    <property type="match status" value="1"/>
</dbReference>
<dbReference type="SMART" id="SM00448">
    <property type="entry name" value="REC"/>
    <property type="match status" value="1"/>
</dbReference>
<dbReference type="Pfam" id="PF02812">
    <property type="entry name" value="ELFV_dehydrog_N"/>
    <property type="match status" value="1"/>
</dbReference>
<dbReference type="PANTHER" id="PTHR11606">
    <property type="entry name" value="GLUTAMATE DEHYDROGENASE"/>
    <property type="match status" value="1"/>
</dbReference>
<feature type="domain" description="Response regulatory" evidence="4">
    <location>
        <begin position="7"/>
        <end position="124"/>
    </location>
</feature>
<feature type="modified residue" description="4-aspartylphosphate" evidence="3">
    <location>
        <position position="59"/>
    </location>
</feature>
<dbReference type="eggNOG" id="COG0334">
    <property type="taxonomic scope" value="Bacteria"/>
</dbReference>
<keyword evidence="3" id="KW-0597">Phosphoprotein</keyword>
<dbReference type="Gene3D" id="3.40.50.10860">
    <property type="entry name" value="Leucine Dehydrogenase, chain A, domain 1"/>
    <property type="match status" value="1"/>
</dbReference>
<evidence type="ECO:0000313" key="6">
    <source>
        <dbReference type="Proteomes" id="UP000001695"/>
    </source>
</evidence>
<dbReference type="PRINTS" id="PR00082">
    <property type="entry name" value="GLFDHDRGNASE"/>
</dbReference>
<dbReference type="GO" id="GO:0006538">
    <property type="term" value="P:L-glutamate catabolic process"/>
    <property type="evidence" value="ECO:0007669"/>
    <property type="project" value="TreeGrafter"/>
</dbReference>
<gene>
    <name evidence="5" type="ordered locus">Bind_1961</name>
</gene>
<evidence type="ECO:0000256" key="2">
    <source>
        <dbReference type="ARBA" id="ARBA00023002"/>
    </source>
</evidence>
<dbReference type="KEGG" id="bid:Bind_1961"/>
<evidence type="ECO:0000259" key="4">
    <source>
        <dbReference type="PROSITE" id="PS50110"/>
    </source>
</evidence>
<accession>B2IEJ1</accession>
<dbReference type="InterPro" id="IPR011006">
    <property type="entry name" value="CheY-like_superfamily"/>
</dbReference>
<dbReference type="STRING" id="395963.Bind_1961"/>
<dbReference type="PROSITE" id="PS00074">
    <property type="entry name" value="GLFV_DEHYDROGENASE"/>
    <property type="match status" value="1"/>
</dbReference>
<dbReference type="SUPFAM" id="SSF52172">
    <property type="entry name" value="CheY-like"/>
    <property type="match status" value="1"/>
</dbReference>
<dbReference type="RefSeq" id="WP_012384940.1">
    <property type="nucleotide sequence ID" value="NC_010581.1"/>
</dbReference>
<dbReference type="CDD" id="cd01076">
    <property type="entry name" value="NAD_bind_1_Glu_DH"/>
    <property type="match status" value="1"/>
</dbReference>
<dbReference type="Pfam" id="PF00072">
    <property type="entry name" value="Response_reg"/>
    <property type="match status" value="1"/>
</dbReference>
<dbReference type="Gene3D" id="3.40.50.2300">
    <property type="match status" value="1"/>
</dbReference>
<name>B2IEJ1_BEII9</name>
<dbReference type="InterPro" id="IPR006095">
    <property type="entry name" value="Glu/Leu/Phe/Val/Trp_DH"/>
</dbReference>
<organism evidence="5 6">
    <name type="scientific">Beijerinckia indica subsp. indica (strain ATCC 9039 / DSM 1715 / NCIMB 8712)</name>
    <dbReference type="NCBI Taxonomy" id="395963"/>
    <lineage>
        <taxon>Bacteria</taxon>
        <taxon>Pseudomonadati</taxon>
        <taxon>Pseudomonadota</taxon>
        <taxon>Alphaproteobacteria</taxon>
        <taxon>Hyphomicrobiales</taxon>
        <taxon>Beijerinckiaceae</taxon>
        <taxon>Beijerinckia</taxon>
    </lineage>
</organism>
<evidence type="ECO:0000256" key="1">
    <source>
        <dbReference type="ARBA" id="ARBA00006382"/>
    </source>
</evidence>
<dbReference type="InterPro" id="IPR001789">
    <property type="entry name" value="Sig_transdc_resp-reg_receiver"/>
</dbReference>
<dbReference type="Pfam" id="PF00208">
    <property type="entry name" value="ELFV_dehydrog"/>
    <property type="match status" value="1"/>
</dbReference>
<dbReference type="InterPro" id="IPR006097">
    <property type="entry name" value="Glu/Leu/Phe/Val/Trp_DH_dimer"/>
</dbReference>
<dbReference type="GO" id="GO:0004352">
    <property type="term" value="F:glutamate dehydrogenase (NAD+) activity"/>
    <property type="evidence" value="ECO:0007669"/>
    <property type="project" value="TreeGrafter"/>
</dbReference>
<keyword evidence="6" id="KW-1185">Reference proteome</keyword>
<dbReference type="Proteomes" id="UP000001695">
    <property type="component" value="Chromosome"/>
</dbReference>
<dbReference type="SUPFAM" id="SSF53223">
    <property type="entry name" value="Aminoacid dehydrogenase-like, N-terminal domain"/>
    <property type="match status" value="1"/>
</dbReference>
<dbReference type="GO" id="GO:0000160">
    <property type="term" value="P:phosphorelay signal transduction system"/>
    <property type="evidence" value="ECO:0007669"/>
    <property type="project" value="InterPro"/>
</dbReference>